<evidence type="ECO:0000256" key="2">
    <source>
        <dbReference type="ARBA" id="ARBA00023315"/>
    </source>
</evidence>
<dbReference type="PANTHER" id="PTHR43072:SF23">
    <property type="entry name" value="UPF0039 PROTEIN C11D3.02C"/>
    <property type="match status" value="1"/>
</dbReference>
<dbReference type="Pfam" id="PF13420">
    <property type="entry name" value="Acetyltransf_4"/>
    <property type="match status" value="1"/>
</dbReference>
<dbReference type="SUPFAM" id="SSF55729">
    <property type="entry name" value="Acyl-CoA N-acyltransferases (Nat)"/>
    <property type="match status" value="1"/>
</dbReference>
<dbReference type="InterPro" id="IPR000182">
    <property type="entry name" value="GNAT_dom"/>
</dbReference>
<feature type="domain" description="N-acetyltransferase" evidence="3">
    <location>
        <begin position="11"/>
        <end position="172"/>
    </location>
</feature>
<dbReference type="InterPro" id="IPR016181">
    <property type="entry name" value="Acyl_CoA_acyltransferase"/>
</dbReference>
<keyword evidence="1 4" id="KW-0808">Transferase</keyword>
<evidence type="ECO:0000313" key="5">
    <source>
        <dbReference type="Proteomes" id="UP000035721"/>
    </source>
</evidence>
<sequence>MTGTADGAHPVTVRAGRPEDASALRAIYAHAVRASIATFDLEEPGEAHFAQVLAHPNPTLPLLVASAGDRVVGYAYASVYRVRPAYAATRETSIYLDPAWIGRGIGRTTYAALLRHLDDVGCHTELAVIALPNPASIALHTSLGFTHVGTMREVGRKFDRWVDTAWYQRRAPLADGPARPGAPTSRDTASP</sequence>
<dbReference type="PROSITE" id="PS51186">
    <property type="entry name" value="GNAT"/>
    <property type="match status" value="1"/>
</dbReference>
<dbReference type="EC" id="2.3.1.183" evidence="4"/>
<dbReference type="RefSeq" id="WP_048553695.1">
    <property type="nucleotide sequence ID" value="NZ_HF570958.1"/>
</dbReference>
<organism evidence="4 5">
    <name type="scientific">Nostocoides japonicum T1-X7</name>
    <dbReference type="NCBI Taxonomy" id="1194083"/>
    <lineage>
        <taxon>Bacteria</taxon>
        <taxon>Bacillati</taxon>
        <taxon>Actinomycetota</taxon>
        <taxon>Actinomycetes</taxon>
        <taxon>Micrococcales</taxon>
        <taxon>Intrasporangiaceae</taxon>
        <taxon>Nostocoides</taxon>
    </lineage>
</organism>
<protein>
    <submittedName>
        <fullName evidence="4">Phosphinothricin N-acetyltransferase</fullName>
        <ecNumber evidence="4">2.3.1.183</ecNumber>
    </submittedName>
</protein>
<reference evidence="4 5" key="1">
    <citation type="journal article" date="2013" name="ISME J.">
        <title>A metabolic model for members of the genus Tetrasphaera involved in enhanced biological phosphorus removal.</title>
        <authorList>
            <person name="Kristiansen R."/>
            <person name="Nguyen H.T.T."/>
            <person name="Saunders A.M."/>
            <person name="Nielsen J.L."/>
            <person name="Wimmer R."/>
            <person name="Le V.Q."/>
            <person name="McIlroy S.J."/>
            <person name="Petrovski S."/>
            <person name="Seviour R.J."/>
            <person name="Calteau A."/>
            <person name="Nielsen K.L."/>
            <person name="Nielsen P.H."/>
        </authorList>
    </citation>
    <scope>NUCLEOTIDE SEQUENCE [LARGE SCALE GENOMIC DNA]</scope>
    <source>
        <strain evidence="4 5">T1-X7</strain>
    </source>
</reference>
<dbReference type="CDD" id="cd04301">
    <property type="entry name" value="NAT_SF"/>
    <property type="match status" value="1"/>
</dbReference>
<accession>A0A077LY10</accession>
<dbReference type="OrthoDB" id="3173333at2"/>
<keyword evidence="5" id="KW-1185">Reference proteome</keyword>
<dbReference type="Proteomes" id="UP000035721">
    <property type="component" value="Unassembled WGS sequence"/>
</dbReference>
<gene>
    <name evidence="4" type="primary">bar</name>
    <name evidence="4" type="ORF">BN12_1490020</name>
</gene>
<dbReference type="AlphaFoldDB" id="A0A077LY10"/>
<name>A0A077LY10_9MICO</name>
<dbReference type="PANTHER" id="PTHR43072">
    <property type="entry name" value="N-ACETYLTRANSFERASE"/>
    <property type="match status" value="1"/>
</dbReference>
<comment type="caution">
    <text evidence="4">The sequence shown here is derived from an EMBL/GenBank/DDBJ whole genome shotgun (WGS) entry which is preliminary data.</text>
</comment>
<evidence type="ECO:0000256" key="1">
    <source>
        <dbReference type="ARBA" id="ARBA00022679"/>
    </source>
</evidence>
<keyword evidence="2 4" id="KW-0012">Acyltransferase</keyword>
<dbReference type="GO" id="GO:0102971">
    <property type="term" value="F:phosphinothricin N-acetyltransferase activity"/>
    <property type="evidence" value="ECO:0007669"/>
    <property type="project" value="UniProtKB-EC"/>
</dbReference>
<dbReference type="STRING" id="1194083.BN12_1490020"/>
<dbReference type="EMBL" id="CAJB01000056">
    <property type="protein sequence ID" value="CCH76825.1"/>
    <property type="molecule type" value="Genomic_DNA"/>
</dbReference>
<evidence type="ECO:0000313" key="4">
    <source>
        <dbReference type="EMBL" id="CCH76825.1"/>
    </source>
</evidence>
<evidence type="ECO:0000259" key="3">
    <source>
        <dbReference type="PROSITE" id="PS51186"/>
    </source>
</evidence>
<proteinExistence type="predicted"/>
<dbReference type="Gene3D" id="3.40.630.30">
    <property type="match status" value="1"/>
</dbReference>